<organism evidence="1 2">
    <name type="scientific">Halopiger xanaduensis (strain DSM 18323 / JCM 14033 / SH-6)</name>
    <dbReference type="NCBI Taxonomy" id="797210"/>
    <lineage>
        <taxon>Archaea</taxon>
        <taxon>Methanobacteriati</taxon>
        <taxon>Methanobacteriota</taxon>
        <taxon>Stenosarchaea group</taxon>
        <taxon>Halobacteria</taxon>
        <taxon>Halobacteriales</taxon>
        <taxon>Natrialbaceae</taxon>
        <taxon>Halopiger</taxon>
    </lineage>
</organism>
<dbReference type="GeneID" id="10795650"/>
<dbReference type="HOGENOM" id="CLU_1207598_0_0_2"/>
<reference evidence="2" key="1">
    <citation type="journal article" date="2012" name="Stand. Genomic Sci.">
        <title>Complete genome sequence of Halopiger xanaduensis type strain (SH-6(T)).</title>
        <authorList>
            <person name="Anderson I."/>
            <person name="Tindall B.J."/>
            <person name="Rohde M."/>
            <person name="Lucas S."/>
            <person name="Han J."/>
            <person name="Lapidus A."/>
            <person name="Cheng J.F."/>
            <person name="Goodwin L."/>
            <person name="Pitluck S."/>
            <person name="Peters L."/>
            <person name="Pati A."/>
            <person name="Mikhailova N."/>
            <person name="Pagani I."/>
            <person name="Teshima H."/>
            <person name="Han C."/>
            <person name="Tapia R."/>
            <person name="Land M."/>
            <person name="Woyke T."/>
            <person name="Klenk H.P."/>
            <person name="Kyrpides N."/>
            <person name="Ivanova N."/>
        </authorList>
    </citation>
    <scope>NUCLEOTIDE SEQUENCE [LARGE SCALE GENOMIC DNA]</scope>
    <source>
        <strain evidence="2">DSM 18323 / JCM 14033 / SH-6</strain>
        <plasmid evidence="2">Plasmid pHALXA03</plasmid>
    </source>
</reference>
<dbReference type="Proteomes" id="UP000006794">
    <property type="component" value="Plasmid pHALXA03"/>
</dbReference>
<evidence type="ECO:0000313" key="2">
    <source>
        <dbReference type="Proteomes" id="UP000006794"/>
    </source>
</evidence>
<dbReference type="RefSeq" id="WP_013876074.1">
    <property type="nucleotide sequence ID" value="NC_015659.1"/>
</dbReference>
<keyword evidence="1" id="KW-0614">Plasmid</keyword>
<dbReference type="AlphaFoldDB" id="F8DEU6"/>
<evidence type="ECO:0000313" key="1">
    <source>
        <dbReference type="EMBL" id="AEH39536.1"/>
    </source>
</evidence>
<dbReference type="KEGG" id="hxa:Halxa_0297"/>
<accession>F8DEU6</accession>
<geneLocation type="plasmid" evidence="1 2">
    <name>pHALXA03</name>
</geneLocation>
<sequence length="233" mass="25390">MTPKSQSQQTRRQLLRTSGAALATIGGAGIASQTASAQSDGDSQGILADGFEVEPDRSAFLKGYVAGVADRFSSYDDPATLADRMRNEFNANTDAWLRYGNWLLEEADVTAAGSATVGVDIGISRIPFNEPEDVVETHINAEYDDGTEEFVTLEWLDSPVDDPDFQVGLRNQAAQNGADDLSEFRRRYIGKSESDHEIPDDEYLNDLAGKYSSTLRIGEDSQTVLNILLGRSL</sequence>
<proteinExistence type="predicted"/>
<gene>
    <name evidence="1" type="ordered locus">Halxa_0297</name>
</gene>
<name>F8DEU6_HALXS</name>
<keyword evidence="2" id="KW-1185">Reference proteome</keyword>
<dbReference type="PROSITE" id="PS51318">
    <property type="entry name" value="TAT"/>
    <property type="match status" value="1"/>
</dbReference>
<dbReference type="EMBL" id="CP002842">
    <property type="protein sequence ID" value="AEH39536.1"/>
    <property type="molecule type" value="Genomic_DNA"/>
</dbReference>
<dbReference type="InterPro" id="IPR006311">
    <property type="entry name" value="TAT_signal"/>
</dbReference>
<protein>
    <submittedName>
        <fullName evidence="1">Uncharacterized protein</fullName>
    </submittedName>
</protein>
<dbReference type="OrthoDB" id="205659at2157"/>